<dbReference type="Gene3D" id="1.10.630.10">
    <property type="entry name" value="Cytochrome P450"/>
    <property type="match status" value="1"/>
</dbReference>
<dbReference type="EMBL" id="JANEYG010000045">
    <property type="protein sequence ID" value="KAJ8916093.1"/>
    <property type="molecule type" value="Genomic_DNA"/>
</dbReference>
<evidence type="ECO:0000256" key="9">
    <source>
        <dbReference type="ARBA" id="ARBA00023002"/>
    </source>
</evidence>
<name>A0AAV8VPA7_9CUCU</name>
<dbReference type="PANTHER" id="PTHR24292">
    <property type="entry name" value="CYTOCHROME P450"/>
    <property type="match status" value="1"/>
</dbReference>
<dbReference type="AlphaFoldDB" id="A0AAV8VPA7"/>
<organism evidence="13 14">
    <name type="scientific">Exocentrus adspersus</name>
    <dbReference type="NCBI Taxonomy" id="1586481"/>
    <lineage>
        <taxon>Eukaryota</taxon>
        <taxon>Metazoa</taxon>
        <taxon>Ecdysozoa</taxon>
        <taxon>Arthropoda</taxon>
        <taxon>Hexapoda</taxon>
        <taxon>Insecta</taxon>
        <taxon>Pterygota</taxon>
        <taxon>Neoptera</taxon>
        <taxon>Endopterygota</taxon>
        <taxon>Coleoptera</taxon>
        <taxon>Polyphaga</taxon>
        <taxon>Cucujiformia</taxon>
        <taxon>Chrysomeloidea</taxon>
        <taxon>Cerambycidae</taxon>
        <taxon>Lamiinae</taxon>
        <taxon>Acanthocinini</taxon>
        <taxon>Exocentrus</taxon>
    </lineage>
</organism>
<evidence type="ECO:0000256" key="5">
    <source>
        <dbReference type="ARBA" id="ARBA00022617"/>
    </source>
</evidence>
<keyword evidence="9" id="KW-0560">Oxidoreductase</keyword>
<evidence type="ECO:0000256" key="1">
    <source>
        <dbReference type="ARBA" id="ARBA00001971"/>
    </source>
</evidence>
<evidence type="ECO:0000256" key="7">
    <source>
        <dbReference type="ARBA" id="ARBA00022824"/>
    </source>
</evidence>
<keyword evidence="7" id="KW-0256">Endoplasmic reticulum</keyword>
<evidence type="ECO:0000256" key="8">
    <source>
        <dbReference type="ARBA" id="ARBA00022848"/>
    </source>
</evidence>
<dbReference type="GO" id="GO:0020037">
    <property type="term" value="F:heme binding"/>
    <property type="evidence" value="ECO:0007669"/>
    <property type="project" value="InterPro"/>
</dbReference>
<dbReference type="InterPro" id="IPR036396">
    <property type="entry name" value="Cyt_P450_sf"/>
</dbReference>
<keyword evidence="8" id="KW-0492">Microsome</keyword>
<accession>A0AAV8VPA7</accession>
<gene>
    <name evidence="13" type="ORF">NQ315_004459</name>
</gene>
<proteinExistence type="inferred from homology"/>
<evidence type="ECO:0000256" key="3">
    <source>
        <dbReference type="ARBA" id="ARBA00004406"/>
    </source>
</evidence>
<dbReference type="Proteomes" id="UP001159042">
    <property type="component" value="Unassembled WGS sequence"/>
</dbReference>
<evidence type="ECO:0000256" key="4">
    <source>
        <dbReference type="ARBA" id="ARBA00010617"/>
    </source>
</evidence>
<evidence type="ECO:0000256" key="6">
    <source>
        <dbReference type="ARBA" id="ARBA00022723"/>
    </source>
</evidence>
<sequence length="158" mass="18355">MFLLIVSVLIVSLIYLNVIKPIFYWRKSGIFHVPLWKEVSQTLFSNKSFFETTTDEYKQFPDRRLLLRIKLENLVIKSAAHFVDFFFVNDDEVIELEMKNVFSRYTNDVIANCAFGIKCDSLKEKTNQFYTMGEALTVPKGTNALRGLVAAFFPSLFE</sequence>
<keyword evidence="14" id="KW-1185">Reference proteome</keyword>
<dbReference type="GO" id="GO:0016705">
    <property type="term" value="F:oxidoreductase activity, acting on paired donors, with incorporation or reduction of molecular oxygen"/>
    <property type="evidence" value="ECO:0007669"/>
    <property type="project" value="InterPro"/>
</dbReference>
<dbReference type="InterPro" id="IPR001128">
    <property type="entry name" value="Cyt_P450"/>
</dbReference>
<reference evidence="13 14" key="1">
    <citation type="journal article" date="2023" name="Insect Mol. Biol.">
        <title>Genome sequencing provides insights into the evolution of gene families encoding plant cell wall-degrading enzymes in longhorned beetles.</title>
        <authorList>
            <person name="Shin N.R."/>
            <person name="Okamura Y."/>
            <person name="Kirsch R."/>
            <person name="Pauchet Y."/>
        </authorList>
    </citation>
    <scope>NUCLEOTIDE SEQUENCE [LARGE SCALE GENOMIC DNA]</scope>
    <source>
        <strain evidence="13">EAD_L_NR</strain>
    </source>
</reference>
<comment type="similarity">
    <text evidence="4">Belongs to the cytochrome P450 family.</text>
</comment>
<protein>
    <submittedName>
        <fullName evidence="13">Uncharacterized protein</fullName>
    </submittedName>
</protein>
<dbReference type="Pfam" id="PF00067">
    <property type="entry name" value="p450"/>
    <property type="match status" value="1"/>
</dbReference>
<keyword evidence="10" id="KW-0408">Iron</keyword>
<evidence type="ECO:0000313" key="13">
    <source>
        <dbReference type="EMBL" id="KAJ8916093.1"/>
    </source>
</evidence>
<dbReference type="InterPro" id="IPR050476">
    <property type="entry name" value="Insect_CytP450_Detox"/>
</dbReference>
<keyword evidence="6" id="KW-0479">Metal-binding</keyword>
<keyword evidence="12" id="KW-0472">Membrane</keyword>
<dbReference type="SUPFAM" id="SSF48264">
    <property type="entry name" value="Cytochrome P450"/>
    <property type="match status" value="1"/>
</dbReference>
<evidence type="ECO:0000256" key="2">
    <source>
        <dbReference type="ARBA" id="ARBA00004174"/>
    </source>
</evidence>
<comment type="cofactor">
    <cofactor evidence="1">
        <name>heme</name>
        <dbReference type="ChEBI" id="CHEBI:30413"/>
    </cofactor>
</comment>
<dbReference type="PANTHER" id="PTHR24292:SF54">
    <property type="entry name" value="CYP9F3-RELATED"/>
    <property type="match status" value="1"/>
</dbReference>
<dbReference type="GO" id="GO:0005789">
    <property type="term" value="C:endoplasmic reticulum membrane"/>
    <property type="evidence" value="ECO:0007669"/>
    <property type="project" value="UniProtKB-SubCell"/>
</dbReference>
<evidence type="ECO:0000256" key="11">
    <source>
        <dbReference type="ARBA" id="ARBA00023033"/>
    </source>
</evidence>
<feature type="non-terminal residue" evidence="13">
    <location>
        <position position="158"/>
    </location>
</feature>
<evidence type="ECO:0000313" key="14">
    <source>
        <dbReference type="Proteomes" id="UP001159042"/>
    </source>
</evidence>
<comment type="caution">
    <text evidence="13">The sequence shown here is derived from an EMBL/GenBank/DDBJ whole genome shotgun (WGS) entry which is preliminary data.</text>
</comment>
<keyword evidence="5" id="KW-0349">Heme</keyword>
<dbReference type="GO" id="GO:0005506">
    <property type="term" value="F:iron ion binding"/>
    <property type="evidence" value="ECO:0007669"/>
    <property type="project" value="InterPro"/>
</dbReference>
<evidence type="ECO:0000256" key="12">
    <source>
        <dbReference type="ARBA" id="ARBA00023136"/>
    </source>
</evidence>
<dbReference type="GO" id="GO:0004497">
    <property type="term" value="F:monooxygenase activity"/>
    <property type="evidence" value="ECO:0007669"/>
    <property type="project" value="UniProtKB-KW"/>
</dbReference>
<evidence type="ECO:0000256" key="10">
    <source>
        <dbReference type="ARBA" id="ARBA00023004"/>
    </source>
</evidence>
<comment type="subcellular location">
    <subcellularLocation>
        <location evidence="3">Endoplasmic reticulum membrane</location>
        <topology evidence="3">Peripheral membrane protein</topology>
    </subcellularLocation>
    <subcellularLocation>
        <location evidence="2">Microsome membrane</location>
        <topology evidence="2">Peripheral membrane protein</topology>
    </subcellularLocation>
</comment>
<keyword evidence="11" id="KW-0503">Monooxygenase</keyword>